<proteinExistence type="predicted"/>
<dbReference type="STRING" id="1703345.A3860_37740"/>
<organism evidence="2 3">
    <name type="scientific">Niastella vici</name>
    <dbReference type="NCBI Taxonomy" id="1703345"/>
    <lineage>
        <taxon>Bacteria</taxon>
        <taxon>Pseudomonadati</taxon>
        <taxon>Bacteroidota</taxon>
        <taxon>Chitinophagia</taxon>
        <taxon>Chitinophagales</taxon>
        <taxon>Chitinophagaceae</taxon>
        <taxon>Niastella</taxon>
    </lineage>
</organism>
<keyword evidence="1" id="KW-0812">Transmembrane</keyword>
<protein>
    <recommendedName>
        <fullName evidence="4">DUF4345 domain-containing protein</fullName>
    </recommendedName>
</protein>
<dbReference type="AlphaFoldDB" id="A0A1V9FM29"/>
<name>A0A1V9FM29_9BACT</name>
<keyword evidence="1" id="KW-0472">Membrane</keyword>
<gene>
    <name evidence="2" type="ORF">A3860_37740</name>
</gene>
<keyword evidence="1" id="KW-1133">Transmembrane helix</keyword>
<evidence type="ECO:0000256" key="1">
    <source>
        <dbReference type="SAM" id="Phobius"/>
    </source>
</evidence>
<reference evidence="2 3" key="1">
    <citation type="submission" date="2016-03" db="EMBL/GenBank/DDBJ databases">
        <title>Niastella vici sp. nov., isolated from farmland soil.</title>
        <authorList>
            <person name="Chen L."/>
            <person name="Wang D."/>
            <person name="Yang S."/>
            <person name="Wang G."/>
        </authorList>
    </citation>
    <scope>NUCLEOTIDE SEQUENCE [LARGE SCALE GENOMIC DNA]</scope>
    <source>
        <strain evidence="2 3">DJ57</strain>
    </source>
</reference>
<feature type="transmembrane region" description="Helical" evidence="1">
    <location>
        <begin position="48"/>
        <end position="66"/>
    </location>
</feature>
<dbReference type="Pfam" id="PF14248">
    <property type="entry name" value="DUF4345"/>
    <property type="match status" value="1"/>
</dbReference>
<dbReference type="EMBL" id="LVYD01000081">
    <property type="protein sequence ID" value="OQP59403.1"/>
    <property type="molecule type" value="Genomic_DNA"/>
</dbReference>
<evidence type="ECO:0008006" key="4">
    <source>
        <dbReference type="Google" id="ProtNLM"/>
    </source>
</evidence>
<sequence>MIRPASKNLHLTVSVLVIIPIALAYGLCPQMILPLLFDFKVDTINLANIFRAMMGLYLGMSVIWIMGIIKPRLWVTATITNITFMGGLTLGRLVSLTLDGVPGIYFLIGLVLESVLAIWGVKNLKKYGSGWNIYL</sequence>
<evidence type="ECO:0000313" key="2">
    <source>
        <dbReference type="EMBL" id="OQP59403.1"/>
    </source>
</evidence>
<feature type="transmembrane region" description="Helical" evidence="1">
    <location>
        <begin position="103"/>
        <end position="121"/>
    </location>
</feature>
<keyword evidence="3" id="KW-1185">Reference proteome</keyword>
<dbReference type="OrthoDB" id="1188911at2"/>
<feature type="transmembrane region" description="Helical" evidence="1">
    <location>
        <begin position="73"/>
        <end position="91"/>
    </location>
</feature>
<dbReference type="Proteomes" id="UP000192796">
    <property type="component" value="Unassembled WGS sequence"/>
</dbReference>
<comment type="caution">
    <text evidence="2">The sequence shown here is derived from an EMBL/GenBank/DDBJ whole genome shotgun (WGS) entry which is preliminary data.</text>
</comment>
<accession>A0A1V9FM29</accession>
<evidence type="ECO:0000313" key="3">
    <source>
        <dbReference type="Proteomes" id="UP000192796"/>
    </source>
</evidence>
<dbReference type="RefSeq" id="WP_081154764.1">
    <property type="nucleotide sequence ID" value="NZ_LVYD01000081.1"/>
</dbReference>
<dbReference type="InterPro" id="IPR025597">
    <property type="entry name" value="DUF4345"/>
</dbReference>